<keyword evidence="2" id="KW-1185">Reference proteome</keyword>
<sequence length="121" mass="13464">MALASLFCRPSQLSSAIRRDILLPKNISFETNINAKEAQESVPRRPASSKQPHWLSWPSFSLPSLLALAHLLNMGEEFSLDPEFCSGFGGIQCPPPKQCYDEPRDECDPDLGHRDCPGICH</sequence>
<dbReference type="EMBL" id="LGUA01000111">
    <property type="protein sequence ID" value="OAX84025.1"/>
    <property type="molecule type" value="Genomic_DNA"/>
</dbReference>
<proteinExistence type="predicted"/>
<organism evidence="1 2">
    <name type="scientific">Emergomyces africanus</name>
    <dbReference type="NCBI Taxonomy" id="1955775"/>
    <lineage>
        <taxon>Eukaryota</taxon>
        <taxon>Fungi</taxon>
        <taxon>Dikarya</taxon>
        <taxon>Ascomycota</taxon>
        <taxon>Pezizomycotina</taxon>
        <taxon>Eurotiomycetes</taxon>
        <taxon>Eurotiomycetidae</taxon>
        <taxon>Onygenales</taxon>
        <taxon>Ajellomycetaceae</taxon>
        <taxon>Emergomyces</taxon>
    </lineage>
</organism>
<evidence type="ECO:0000313" key="1">
    <source>
        <dbReference type="EMBL" id="OAX84025.1"/>
    </source>
</evidence>
<gene>
    <name evidence="1" type="ORF">ACJ72_01601</name>
</gene>
<reference evidence="1 2" key="1">
    <citation type="submission" date="2015-07" db="EMBL/GenBank/DDBJ databases">
        <title>Emmonsia species relationships and genome sequence.</title>
        <authorList>
            <person name="Cuomo C.A."/>
            <person name="Schwartz I.S."/>
            <person name="Kenyon C."/>
            <person name="de Hoog G.S."/>
            <person name="Govender N.P."/>
            <person name="Botha A."/>
            <person name="Moreno L."/>
            <person name="de Vries M."/>
            <person name="Munoz J.F."/>
            <person name="Stielow J.B."/>
        </authorList>
    </citation>
    <scope>NUCLEOTIDE SEQUENCE [LARGE SCALE GENOMIC DNA]</scope>
    <source>
        <strain evidence="1 2">CBS 136260</strain>
    </source>
</reference>
<protein>
    <submittedName>
        <fullName evidence="1">Uncharacterized protein</fullName>
    </submittedName>
</protein>
<name>A0A1B7P4S4_9EURO</name>
<dbReference type="OrthoDB" id="3799394at2759"/>
<dbReference type="AlphaFoldDB" id="A0A1B7P4S4"/>
<accession>A0A1B7P4S4</accession>
<evidence type="ECO:0000313" key="2">
    <source>
        <dbReference type="Proteomes" id="UP000091918"/>
    </source>
</evidence>
<comment type="caution">
    <text evidence="1">The sequence shown here is derived from an EMBL/GenBank/DDBJ whole genome shotgun (WGS) entry which is preliminary data.</text>
</comment>
<dbReference type="Proteomes" id="UP000091918">
    <property type="component" value="Unassembled WGS sequence"/>
</dbReference>